<accession>A0AAE0KZ97</accession>
<dbReference type="GO" id="GO:0005509">
    <property type="term" value="F:calcium ion binding"/>
    <property type="evidence" value="ECO:0007669"/>
    <property type="project" value="TreeGrafter"/>
</dbReference>
<gene>
    <name evidence="5" type="ORF">CYMTET_25353</name>
</gene>
<dbReference type="AlphaFoldDB" id="A0AAE0KZ97"/>
<dbReference type="InterPro" id="IPR000008">
    <property type="entry name" value="C2_dom"/>
</dbReference>
<organism evidence="5 6">
    <name type="scientific">Cymbomonas tetramitiformis</name>
    <dbReference type="NCBI Taxonomy" id="36881"/>
    <lineage>
        <taxon>Eukaryota</taxon>
        <taxon>Viridiplantae</taxon>
        <taxon>Chlorophyta</taxon>
        <taxon>Pyramimonadophyceae</taxon>
        <taxon>Pyramimonadales</taxon>
        <taxon>Pyramimonadaceae</taxon>
        <taxon>Cymbomonas</taxon>
    </lineage>
</organism>
<comment type="caution">
    <text evidence="5">The sequence shown here is derived from an EMBL/GenBank/DDBJ whole genome shotgun (WGS) entry which is preliminary data.</text>
</comment>
<dbReference type="InterPro" id="IPR035892">
    <property type="entry name" value="C2_domain_sf"/>
</dbReference>
<dbReference type="GO" id="GO:0016020">
    <property type="term" value="C:membrane"/>
    <property type="evidence" value="ECO:0007669"/>
    <property type="project" value="TreeGrafter"/>
</dbReference>
<dbReference type="Proteomes" id="UP001190700">
    <property type="component" value="Unassembled WGS sequence"/>
</dbReference>
<dbReference type="PANTHER" id="PTHR45911:SF4">
    <property type="entry name" value="MULTIPLE C2 AND TRANSMEMBRANE DOMAIN-CONTAINING PROTEIN"/>
    <property type="match status" value="1"/>
</dbReference>
<feature type="domain" description="C2" evidence="4">
    <location>
        <begin position="34"/>
        <end position="159"/>
    </location>
</feature>
<evidence type="ECO:0000313" key="5">
    <source>
        <dbReference type="EMBL" id="KAK3265999.1"/>
    </source>
</evidence>
<evidence type="ECO:0000256" key="1">
    <source>
        <dbReference type="ARBA" id="ARBA00022723"/>
    </source>
</evidence>
<feature type="compositionally biased region" description="Polar residues" evidence="3">
    <location>
        <begin position="1"/>
        <end position="17"/>
    </location>
</feature>
<evidence type="ECO:0000313" key="6">
    <source>
        <dbReference type="Proteomes" id="UP001190700"/>
    </source>
</evidence>
<dbReference type="SMART" id="SM00239">
    <property type="entry name" value="C2"/>
    <property type="match status" value="2"/>
</dbReference>
<dbReference type="SUPFAM" id="SSF49562">
    <property type="entry name" value="C2 domain (Calcium/lipid-binding domain, CaLB)"/>
    <property type="match status" value="2"/>
</dbReference>
<dbReference type="Gene3D" id="2.60.40.150">
    <property type="entry name" value="C2 domain"/>
    <property type="match status" value="2"/>
</dbReference>
<keyword evidence="6" id="KW-1185">Reference proteome</keyword>
<dbReference type="Pfam" id="PF00168">
    <property type="entry name" value="C2"/>
    <property type="match status" value="2"/>
</dbReference>
<sequence length="362" mass="39115">MGPCLSTNNPSVQSPLDSSAVDAAPETADANLSFDEPLSDNAQGFPSSSQPRYVYISVMEAEGLAAADFNGKSDPYVLLEYAGLKKNTTTQSGTLTPKWGGNKGEAFSFPVSKGVKNIQAKVYDWDYIGKDLLGTVLLPAVGLPFYGEGRDEPVLDQWFDLQPSKETGLKGGPGRLRVKLSCGLEETRVQLTEREATEYLYVTVIQGKDLIAADSNGFSDPYCSVNTNTCSTKKTTQVCKKTLNPFWGEANPLSFPKDKSLSSLRIKVYDDDIVGDDLLGEVDITIPVLTAGERVNQWHTLVPSERHRPEALQGLSASGSWLAPVMALESWQISGSQGGRGGVARALAGKAVMEVWPELWQA</sequence>
<proteinExistence type="predicted"/>
<feature type="non-terminal residue" evidence="5">
    <location>
        <position position="362"/>
    </location>
</feature>
<evidence type="ECO:0000256" key="2">
    <source>
        <dbReference type="ARBA" id="ARBA00022837"/>
    </source>
</evidence>
<dbReference type="CDD" id="cd00030">
    <property type="entry name" value="C2"/>
    <property type="match status" value="2"/>
</dbReference>
<dbReference type="EMBL" id="LGRX02013507">
    <property type="protein sequence ID" value="KAK3265999.1"/>
    <property type="molecule type" value="Genomic_DNA"/>
</dbReference>
<evidence type="ECO:0000256" key="3">
    <source>
        <dbReference type="SAM" id="MobiDB-lite"/>
    </source>
</evidence>
<feature type="region of interest" description="Disordered" evidence="3">
    <location>
        <begin position="1"/>
        <end position="23"/>
    </location>
</feature>
<feature type="domain" description="C2" evidence="4">
    <location>
        <begin position="183"/>
        <end position="299"/>
    </location>
</feature>
<keyword evidence="1" id="KW-0479">Metal-binding</keyword>
<dbReference type="PROSITE" id="PS50004">
    <property type="entry name" value="C2"/>
    <property type="match status" value="2"/>
</dbReference>
<reference evidence="5 6" key="1">
    <citation type="journal article" date="2015" name="Genome Biol. Evol.">
        <title>Comparative Genomics of a Bacterivorous Green Alga Reveals Evolutionary Causalities and Consequences of Phago-Mixotrophic Mode of Nutrition.</title>
        <authorList>
            <person name="Burns J.A."/>
            <person name="Paasch A."/>
            <person name="Narechania A."/>
            <person name="Kim E."/>
        </authorList>
    </citation>
    <scope>NUCLEOTIDE SEQUENCE [LARGE SCALE GENOMIC DNA]</scope>
    <source>
        <strain evidence="5 6">PLY_AMNH</strain>
    </source>
</reference>
<protein>
    <recommendedName>
        <fullName evidence="4">C2 domain-containing protein</fullName>
    </recommendedName>
</protein>
<dbReference type="PANTHER" id="PTHR45911">
    <property type="entry name" value="C2 DOMAIN-CONTAINING PROTEIN"/>
    <property type="match status" value="1"/>
</dbReference>
<keyword evidence="2" id="KW-0106">Calcium</keyword>
<name>A0AAE0KZ97_9CHLO</name>
<evidence type="ECO:0000259" key="4">
    <source>
        <dbReference type="PROSITE" id="PS50004"/>
    </source>
</evidence>